<evidence type="ECO:0000313" key="13">
    <source>
        <dbReference type="Proteomes" id="UP000035579"/>
    </source>
</evidence>
<evidence type="ECO:0000256" key="3">
    <source>
        <dbReference type="ARBA" id="ARBA00022676"/>
    </source>
</evidence>
<keyword evidence="8 9" id="KW-0961">Cell wall biogenesis/degradation</keyword>
<feature type="active site" description="Proton donor/acceptor" evidence="9">
    <location>
        <position position="227"/>
    </location>
</feature>
<evidence type="ECO:0000256" key="8">
    <source>
        <dbReference type="ARBA" id="ARBA00023316"/>
    </source>
</evidence>
<dbReference type="GO" id="GO:0016757">
    <property type="term" value="F:glycosyltransferase activity"/>
    <property type="evidence" value="ECO:0007669"/>
    <property type="project" value="UniProtKB-KW"/>
</dbReference>
<dbReference type="InterPro" id="IPR002477">
    <property type="entry name" value="Peptidoglycan-bd-like"/>
</dbReference>
<organism evidence="12 13">
    <name type="scientific">Archangium gephyra</name>
    <dbReference type="NCBI Taxonomy" id="48"/>
    <lineage>
        <taxon>Bacteria</taxon>
        <taxon>Pseudomonadati</taxon>
        <taxon>Myxococcota</taxon>
        <taxon>Myxococcia</taxon>
        <taxon>Myxococcales</taxon>
        <taxon>Cystobacterineae</taxon>
        <taxon>Archangiaceae</taxon>
        <taxon>Archangium</taxon>
    </lineage>
</organism>
<proteinExistence type="inferred from homology"/>
<dbReference type="KEGG" id="age:AA314_02156"/>
<evidence type="ECO:0000256" key="2">
    <source>
        <dbReference type="ARBA" id="ARBA00005992"/>
    </source>
</evidence>
<feature type="region of interest" description="Disordered" evidence="10">
    <location>
        <begin position="274"/>
        <end position="296"/>
    </location>
</feature>
<dbReference type="GO" id="GO:0005576">
    <property type="term" value="C:extracellular region"/>
    <property type="evidence" value="ECO:0007669"/>
    <property type="project" value="TreeGrafter"/>
</dbReference>
<dbReference type="GO" id="GO:0071555">
    <property type="term" value="P:cell wall organization"/>
    <property type="evidence" value="ECO:0007669"/>
    <property type="project" value="UniProtKB-UniRule"/>
</dbReference>
<dbReference type="SUPFAM" id="SSF47090">
    <property type="entry name" value="PGBD-like"/>
    <property type="match status" value="1"/>
</dbReference>
<dbReference type="Proteomes" id="UP000035579">
    <property type="component" value="Chromosome"/>
</dbReference>
<dbReference type="Gene3D" id="1.10.101.10">
    <property type="entry name" value="PGBD-like superfamily/PGBD"/>
    <property type="match status" value="1"/>
</dbReference>
<keyword evidence="5" id="KW-0378">Hydrolase</keyword>
<dbReference type="InterPro" id="IPR050979">
    <property type="entry name" value="LD-transpeptidase"/>
</dbReference>
<evidence type="ECO:0000256" key="10">
    <source>
        <dbReference type="SAM" id="MobiDB-lite"/>
    </source>
</evidence>
<keyword evidence="3" id="KW-0328">Glycosyltransferase</keyword>
<dbReference type="AlphaFoldDB" id="A0AAC8Q3Q6"/>
<evidence type="ECO:0000256" key="6">
    <source>
        <dbReference type="ARBA" id="ARBA00022960"/>
    </source>
</evidence>
<dbReference type="SUPFAM" id="SSF141523">
    <property type="entry name" value="L,D-transpeptidase catalytic domain-like"/>
    <property type="match status" value="1"/>
</dbReference>
<keyword evidence="6 9" id="KW-0133">Cell shape</keyword>
<dbReference type="Gene3D" id="2.40.440.10">
    <property type="entry name" value="L,D-transpeptidase catalytic domain-like"/>
    <property type="match status" value="1"/>
</dbReference>
<reference evidence="12 13" key="1">
    <citation type="submission" date="2015-05" db="EMBL/GenBank/DDBJ databases">
        <title>Genome assembly of Archangium gephyra DSM 2261.</title>
        <authorList>
            <person name="Sharma G."/>
            <person name="Subramanian S."/>
        </authorList>
    </citation>
    <scope>NUCLEOTIDE SEQUENCE [LARGE SCALE GENOMIC DNA]</scope>
    <source>
        <strain evidence="12 13">DSM 2261</strain>
    </source>
</reference>
<evidence type="ECO:0000256" key="1">
    <source>
        <dbReference type="ARBA" id="ARBA00004752"/>
    </source>
</evidence>
<evidence type="ECO:0000256" key="4">
    <source>
        <dbReference type="ARBA" id="ARBA00022679"/>
    </source>
</evidence>
<dbReference type="InterPro" id="IPR005490">
    <property type="entry name" value="LD_TPept_cat_dom"/>
</dbReference>
<feature type="region of interest" description="Disordered" evidence="10">
    <location>
        <begin position="222"/>
        <end position="241"/>
    </location>
</feature>
<comment type="pathway">
    <text evidence="1 9">Cell wall biogenesis; peptidoglycan biosynthesis.</text>
</comment>
<dbReference type="InterPro" id="IPR036365">
    <property type="entry name" value="PGBD-like_sf"/>
</dbReference>
<comment type="similarity">
    <text evidence="2">Belongs to the YkuD family.</text>
</comment>
<gene>
    <name evidence="12" type="ORF">AA314_02156</name>
</gene>
<feature type="region of interest" description="Disordered" evidence="10">
    <location>
        <begin position="1"/>
        <end position="34"/>
    </location>
</feature>
<dbReference type="GO" id="GO:0008360">
    <property type="term" value="P:regulation of cell shape"/>
    <property type="evidence" value="ECO:0007669"/>
    <property type="project" value="UniProtKB-UniRule"/>
</dbReference>
<evidence type="ECO:0000259" key="11">
    <source>
        <dbReference type="PROSITE" id="PS52029"/>
    </source>
</evidence>
<dbReference type="PROSITE" id="PS52029">
    <property type="entry name" value="LD_TPASE"/>
    <property type="match status" value="1"/>
</dbReference>
<dbReference type="PANTHER" id="PTHR30582">
    <property type="entry name" value="L,D-TRANSPEPTIDASE"/>
    <property type="match status" value="1"/>
</dbReference>
<evidence type="ECO:0000256" key="5">
    <source>
        <dbReference type="ARBA" id="ARBA00022801"/>
    </source>
</evidence>
<feature type="compositionally biased region" description="Low complexity" evidence="10">
    <location>
        <begin position="1"/>
        <end position="25"/>
    </location>
</feature>
<dbReference type="GO" id="GO:0018104">
    <property type="term" value="P:peptidoglycan-protein cross-linking"/>
    <property type="evidence" value="ECO:0007669"/>
    <property type="project" value="TreeGrafter"/>
</dbReference>
<dbReference type="PANTHER" id="PTHR30582:SF24">
    <property type="entry name" value="L,D-TRANSPEPTIDASE ERFK_SRFK-RELATED"/>
    <property type="match status" value="1"/>
</dbReference>
<feature type="domain" description="L,D-TPase catalytic" evidence="11">
    <location>
        <begin position="143"/>
        <end position="267"/>
    </location>
</feature>
<dbReference type="Pfam" id="PF03734">
    <property type="entry name" value="YkuD"/>
    <property type="match status" value="1"/>
</dbReference>
<evidence type="ECO:0000313" key="12">
    <source>
        <dbReference type="EMBL" id="AKJ00530.1"/>
    </source>
</evidence>
<protein>
    <submittedName>
        <fullName evidence="12">ErfK/YbiS/YcfS/YnhG family protein</fullName>
    </submittedName>
</protein>
<sequence length="296" mass="30431">MLSMTTDSAGSSTPPAAAPSAVAGGQTPPRNERFIHPPELTGVLAGQTSLGVGSKGPGVLAVQQALADMGFSVPGGADGSFGAQSTKAVRNFQVHARSAFPAVQATGKVDAATLRALDALAPPPGQRGQSQHLPAPRYKGTPVRVVVVKNEHRTFLFDAQGKLQSIFGNAVGTRATQTDPGLKKVTGKLNEAQSHALGKKLWGGPVFGPRIIDLSWADGSRSGEELHGTSAPAHQGEDVSHGCIRHDNADIIALYDALKVGDMVAIVDSINDPNLKAPPATPTGMPDLSGAVASRK</sequence>
<name>A0AAC8Q3Q6_9BACT</name>
<dbReference type="GO" id="GO:0071972">
    <property type="term" value="F:peptidoglycan L,D-transpeptidase activity"/>
    <property type="evidence" value="ECO:0007669"/>
    <property type="project" value="TreeGrafter"/>
</dbReference>
<feature type="active site" description="Nucleophile" evidence="9">
    <location>
        <position position="243"/>
    </location>
</feature>
<evidence type="ECO:0000256" key="9">
    <source>
        <dbReference type="PROSITE-ProRule" id="PRU01373"/>
    </source>
</evidence>
<keyword evidence="7 9" id="KW-0573">Peptidoglycan synthesis</keyword>
<accession>A0AAC8Q3Q6</accession>
<dbReference type="EMBL" id="CP011509">
    <property type="protein sequence ID" value="AKJ00530.1"/>
    <property type="molecule type" value="Genomic_DNA"/>
</dbReference>
<dbReference type="Pfam" id="PF01471">
    <property type="entry name" value="PG_binding_1"/>
    <property type="match status" value="1"/>
</dbReference>
<evidence type="ECO:0000256" key="7">
    <source>
        <dbReference type="ARBA" id="ARBA00022984"/>
    </source>
</evidence>
<keyword evidence="4" id="KW-0808">Transferase</keyword>
<dbReference type="CDD" id="cd16913">
    <property type="entry name" value="YkuD_like"/>
    <property type="match status" value="1"/>
</dbReference>
<dbReference type="InterPro" id="IPR038063">
    <property type="entry name" value="Transpep_catalytic_dom"/>
</dbReference>
<dbReference type="InterPro" id="IPR036366">
    <property type="entry name" value="PGBDSf"/>
</dbReference>